<dbReference type="RefSeq" id="WP_285667507.1">
    <property type="nucleotide sequence ID" value="NZ_BSTX01000008.1"/>
</dbReference>
<evidence type="ECO:0000313" key="2">
    <source>
        <dbReference type="Proteomes" id="UP001165079"/>
    </source>
</evidence>
<dbReference type="AlphaFoldDB" id="A0A9W6W6U7"/>
<evidence type="ECO:0000313" key="1">
    <source>
        <dbReference type="EMBL" id="GLZ81937.1"/>
    </source>
</evidence>
<dbReference type="Proteomes" id="UP001165079">
    <property type="component" value="Unassembled WGS sequence"/>
</dbReference>
<gene>
    <name evidence="1" type="ORF">Afil01_67440</name>
</gene>
<proteinExistence type="predicted"/>
<sequence length="141" mass="15284">MSALPVEDAADVLEKLLETPDADGVLSAVRRFAAVEFDAVSDDFAFEYGTLDWGDGPFFAVGFSRQLEPADEELDVVQARVELQFEVDAELIGAGDWGSEWTAGGAKSFDQWLDAVAAKPIWALVRGRTVRAVEVAQDGVF</sequence>
<name>A0A9W6W6U7_9ACTN</name>
<dbReference type="EMBL" id="BSTX01000008">
    <property type="protein sequence ID" value="GLZ81937.1"/>
    <property type="molecule type" value="Genomic_DNA"/>
</dbReference>
<comment type="caution">
    <text evidence="1">The sequence shown here is derived from an EMBL/GenBank/DDBJ whole genome shotgun (WGS) entry which is preliminary data.</text>
</comment>
<accession>A0A9W6W6U7</accession>
<keyword evidence="2" id="KW-1185">Reference proteome</keyword>
<organism evidence="1 2">
    <name type="scientific">Actinorhabdospora filicis</name>
    <dbReference type="NCBI Taxonomy" id="1785913"/>
    <lineage>
        <taxon>Bacteria</taxon>
        <taxon>Bacillati</taxon>
        <taxon>Actinomycetota</taxon>
        <taxon>Actinomycetes</taxon>
        <taxon>Micromonosporales</taxon>
        <taxon>Micromonosporaceae</taxon>
        <taxon>Actinorhabdospora</taxon>
    </lineage>
</organism>
<protein>
    <submittedName>
        <fullName evidence="1">Uncharacterized protein</fullName>
    </submittedName>
</protein>
<reference evidence="1" key="1">
    <citation type="submission" date="2023-03" db="EMBL/GenBank/DDBJ databases">
        <title>Actinorhabdospora filicis NBRC 111898.</title>
        <authorList>
            <person name="Ichikawa N."/>
            <person name="Sato H."/>
            <person name="Tonouchi N."/>
        </authorList>
    </citation>
    <scope>NUCLEOTIDE SEQUENCE</scope>
    <source>
        <strain evidence="1">NBRC 111898</strain>
    </source>
</reference>